<sequence length="48" mass="5491">MGAHTEFGIWSGEWNWLNAPHPSWAGAGAKRWKIPYHKTIPLARSFQT</sequence>
<proteinExistence type="predicted"/>
<gene>
    <name evidence="1" type="ORF">LEP1GSC050_0790</name>
</gene>
<dbReference type="Proteomes" id="UP000015454">
    <property type="component" value="Unassembled WGS sequence"/>
</dbReference>
<reference evidence="1" key="1">
    <citation type="submission" date="2013-05" db="EMBL/GenBank/DDBJ databases">
        <authorList>
            <person name="Harkins D.M."/>
            <person name="Durkin A.S."/>
            <person name="Brinkac L.M."/>
            <person name="Haft D.H."/>
            <person name="Selengut J.D."/>
            <person name="Sanka R."/>
            <person name="DePew J."/>
            <person name="Purushe J."/>
            <person name="Hartskeerl R.A."/>
            <person name="Ahmed A."/>
            <person name="van der Linden H."/>
            <person name="Goris M.G.A."/>
            <person name="Vinetz J.M."/>
            <person name="Sutton G.G."/>
            <person name="Nierman W.C."/>
            <person name="Fouts D.E."/>
        </authorList>
    </citation>
    <scope>NUCLEOTIDE SEQUENCE [LARGE SCALE GENOMIC DNA]</scope>
    <source>
        <strain evidence="1">5399</strain>
    </source>
</reference>
<evidence type="ECO:0000313" key="2">
    <source>
        <dbReference type="Proteomes" id="UP000015454"/>
    </source>
</evidence>
<dbReference type="EMBL" id="AHMO02000004">
    <property type="protein sequence ID" value="EQA46702.1"/>
    <property type="molecule type" value="Genomic_DNA"/>
</dbReference>
<organism evidence="1 2">
    <name type="scientific">Leptospira broomii serovar Hurstbridge str. 5399</name>
    <dbReference type="NCBI Taxonomy" id="1049789"/>
    <lineage>
        <taxon>Bacteria</taxon>
        <taxon>Pseudomonadati</taxon>
        <taxon>Spirochaetota</taxon>
        <taxon>Spirochaetia</taxon>
        <taxon>Leptospirales</taxon>
        <taxon>Leptospiraceae</taxon>
        <taxon>Leptospira</taxon>
    </lineage>
</organism>
<dbReference type="AlphaFoldDB" id="T0FGH0"/>
<dbReference type="STRING" id="1049789.LEP1GSC050_0790"/>
<evidence type="ECO:0000313" key="1">
    <source>
        <dbReference type="EMBL" id="EQA46702.1"/>
    </source>
</evidence>
<protein>
    <submittedName>
        <fullName evidence="1">Uncharacterized protein</fullName>
    </submittedName>
</protein>
<name>T0FGH0_9LEPT</name>
<comment type="caution">
    <text evidence="1">The sequence shown here is derived from an EMBL/GenBank/DDBJ whole genome shotgun (WGS) entry which is preliminary data.</text>
</comment>
<accession>T0FGH0</accession>
<keyword evidence="2" id="KW-1185">Reference proteome</keyword>